<reference evidence="1" key="2">
    <citation type="submission" date="2020-09" db="EMBL/GenBank/DDBJ databases">
        <authorList>
            <person name="Sun Q."/>
            <person name="Ohkuma M."/>
        </authorList>
    </citation>
    <scope>NUCLEOTIDE SEQUENCE</scope>
    <source>
        <strain evidence="1">JCM 31311</strain>
    </source>
</reference>
<dbReference type="Proteomes" id="UP000603865">
    <property type="component" value="Unassembled WGS sequence"/>
</dbReference>
<sequence>MTALHPAPSVTPLERRSVISNYHQVLQLLQTDRVVTDAQLSRLGLDGRRFPALTLSVQPLVDSTIEYAVTFRILSTQIALQRPGDLTHLAGLAQLRAVLQQSAEGWELMGSASEIRPDAVLHEQGRRIAVEYDAGYRTQVVRRKMAAFAEYDAVIWGTPSRLRSQRLQAEYPHVRVLTVDYWTAAHT</sequence>
<dbReference type="EMBL" id="BMQL01000018">
    <property type="protein sequence ID" value="GGR15484.1"/>
    <property type="molecule type" value="Genomic_DNA"/>
</dbReference>
<name>A0A918CC09_9DEIO</name>
<reference evidence="1" key="1">
    <citation type="journal article" date="2014" name="Int. J. Syst. Evol. Microbiol.">
        <title>Complete genome sequence of Corynebacterium casei LMG S-19264T (=DSM 44701T), isolated from a smear-ripened cheese.</title>
        <authorList>
            <consortium name="US DOE Joint Genome Institute (JGI-PGF)"/>
            <person name="Walter F."/>
            <person name="Albersmeier A."/>
            <person name="Kalinowski J."/>
            <person name="Ruckert C."/>
        </authorList>
    </citation>
    <scope>NUCLEOTIDE SEQUENCE</scope>
    <source>
        <strain evidence="1">JCM 31311</strain>
    </source>
</reference>
<protein>
    <submittedName>
        <fullName evidence="1">Uncharacterized protein</fullName>
    </submittedName>
</protein>
<accession>A0A918CC09</accession>
<gene>
    <name evidence="1" type="ORF">GCM10008957_30280</name>
</gene>
<evidence type="ECO:0000313" key="2">
    <source>
        <dbReference type="Proteomes" id="UP000603865"/>
    </source>
</evidence>
<dbReference type="AlphaFoldDB" id="A0A918CC09"/>
<organism evidence="1 2">
    <name type="scientific">Deinococcus ruber</name>
    <dbReference type="NCBI Taxonomy" id="1848197"/>
    <lineage>
        <taxon>Bacteria</taxon>
        <taxon>Thermotogati</taxon>
        <taxon>Deinococcota</taxon>
        <taxon>Deinococci</taxon>
        <taxon>Deinococcales</taxon>
        <taxon>Deinococcaceae</taxon>
        <taxon>Deinococcus</taxon>
    </lineage>
</organism>
<evidence type="ECO:0000313" key="1">
    <source>
        <dbReference type="EMBL" id="GGR15484.1"/>
    </source>
</evidence>
<keyword evidence="2" id="KW-1185">Reference proteome</keyword>
<proteinExistence type="predicted"/>
<comment type="caution">
    <text evidence="1">The sequence shown here is derived from an EMBL/GenBank/DDBJ whole genome shotgun (WGS) entry which is preliminary data.</text>
</comment>
<dbReference type="RefSeq" id="WP_189091359.1">
    <property type="nucleotide sequence ID" value="NZ_BMQL01000018.1"/>
</dbReference>